<evidence type="ECO:0000256" key="3">
    <source>
        <dbReference type="ARBA" id="ARBA00023163"/>
    </source>
</evidence>
<evidence type="ECO:0000256" key="2">
    <source>
        <dbReference type="ARBA" id="ARBA00023125"/>
    </source>
</evidence>
<reference evidence="5" key="1">
    <citation type="submission" date="2021-01" db="EMBL/GenBank/DDBJ databases">
        <title>Description of Breznakiella homolactica.</title>
        <authorList>
            <person name="Song Y."/>
            <person name="Brune A."/>
        </authorList>
    </citation>
    <scope>NUCLEOTIDE SEQUENCE</scope>
    <source>
        <strain evidence="5">RmG30</strain>
    </source>
</reference>
<dbReference type="InterPro" id="IPR036390">
    <property type="entry name" value="WH_DNA-bd_sf"/>
</dbReference>
<dbReference type="GO" id="GO:0003677">
    <property type="term" value="F:DNA binding"/>
    <property type="evidence" value="ECO:0007669"/>
    <property type="project" value="UniProtKB-KW"/>
</dbReference>
<evidence type="ECO:0000256" key="1">
    <source>
        <dbReference type="ARBA" id="ARBA00023015"/>
    </source>
</evidence>
<dbReference type="Pfam" id="PF07729">
    <property type="entry name" value="FCD"/>
    <property type="match status" value="1"/>
</dbReference>
<dbReference type="SUPFAM" id="SSF46785">
    <property type="entry name" value="Winged helix' DNA-binding domain"/>
    <property type="match status" value="1"/>
</dbReference>
<evidence type="ECO:0000313" key="5">
    <source>
        <dbReference type="EMBL" id="QQO10164.1"/>
    </source>
</evidence>
<dbReference type="InterPro" id="IPR008920">
    <property type="entry name" value="TF_FadR/GntR_C"/>
</dbReference>
<dbReference type="InterPro" id="IPR011711">
    <property type="entry name" value="GntR_C"/>
</dbReference>
<name>A0A7T7XPM0_9SPIR</name>
<dbReference type="SMART" id="SM00345">
    <property type="entry name" value="HTH_GNTR"/>
    <property type="match status" value="1"/>
</dbReference>
<keyword evidence="6" id="KW-1185">Reference proteome</keyword>
<dbReference type="SUPFAM" id="SSF48008">
    <property type="entry name" value="GntR ligand-binding domain-like"/>
    <property type="match status" value="1"/>
</dbReference>
<proteinExistence type="predicted"/>
<evidence type="ECO:0000259" key="4">
    <source>
        <dbReference type="PROSITE" id="PS50949"/>
    </source>
</evidence>
<dbReference type="PROSITE" id="PS50949">
    <property type="entry name" value="HTH_GNTR"/>
    <property type="match status" value="1"/>
</dbReference>
<evidence type="ECO:0000313" key="6">
    <source>
        <dbReference type="Proteomes" id="UP000595917"/>
    </source>
</evidence>
<protein>
    <submittedName>
        <fullName evidence="5">FadR family transcriptional regulator</fullName>
    </submittedName>
</protein>
<dbReference type="InterPro" id="IPR036388">
    <property type="entry name" value="WH-like_DNA-bd_sf"/>
</dbReference>
<dbReference type="EMBL" id="CP067089">
    <property type="protein sequence ID" value="QQO10164.1"/>
    <property type="molecule type" value="Genomic_DNA"/>
</dbReference>
<dbReference type="KEGG" id="bhc:JFL75_04380"/>
<dbReference type="PRINTS" id="PR00035">
    <property type="entry name" value="HTHGNTR"/>
</dbReference>
<feature type="domain" description="HTH gntR-type" evidence="4">
    <location>
        <begin position="7"/>
        <end position="75"/>
    </location>
</feature>
<dbReference type="Gene3D" id="1.10.10.10">
    <property type="entry name" value="Winged helix-like DNA-binding domain superfamily/Winged helix DNA-binding domain"/>
    <property type="match status" value="1"/>
</dbReference>
<dbReference type="AlphaFoldDB" id="A0A7T7XPM0"/>
<dbReference type="Pfam" id="PF00392">
    <property type="entry name" value="GntR"/>
    <property type="match status" value="1"/>
</dbReference>
<keyword evidence="2" id="KW-0238">DNA-binding</keyword>
<accession>A0A7T7XPM0</accession>
<organism evidence="5 6">
    <name type="scientific">Breznakiella homolactica</name>
    <dbReference type="NCBI Taxonomy" id="2798577"/>
    <lineage>
        <taxon>Bacteria</taxon>
        <taxon>Pseudomonadati</taxon>
        <taxon>Spirochaetota</taxon>
        <taxon>Spirochaetia</taxon>
        <taxon>Spirochaetales</taxon>
        <taxon>Breznakiellaceae</taxon>
        <taxon>Breznakiella</taxon>
    </lineage>
</organism>
<keyword evidence="1" id="KW-0805">Transcription regulation</keyword>
<dbReference type="InterPro" id="IPR000524">
    <property type="entry name" value="Tscrpt_reg_HTH_GntR"/>
</dbReference>
<dbReference type="CDD" id="cd07377">
    <property type="entry name" value="WHTH_GntR"/>
    <property type="match status" value="1"/>
</dbReference>
<keyword evidence="3" id="KW-0804">Transcription</keyword>
<dbReference type="Proteomes" id="UP000595917">
    <property type="component" value="Chromosome"/>
</dbReference>
<dbReference type="PANTHER" id="PTHR43537:SF5">
    <property type="entry name" value="UXU OPERON TRANSCRIPTIONAL REGULATOR"/>
    <property type="match status" value="1"/>
</dbReference>
<dbReference type="RefSeq" id="WP_215627468.1">
    <property type="nucleotide sequence ID" value="NZ_CP067089.2"/>
</dbReference>
<dbReference type="GO" id="GO:0003700">
    <property type="term" value="F:DNA-binding transcription factor activity"/>
    <property type="evidence" value="ECO:0007669"/>
    <property type="project" value="InterPro"/>
</dbReference>
<sequence length="249" mass="28563">MEAIPKQRIDDIVYDRLLANIQAGTWKSGEKIPSEPELCRMLNVSRISVRSAIQRLRAIGLVEVKQGKGTYVISPEEIFSFSDSTQVLDLTEKEFNEINDLREAIETKSIQLVIEQNGKANLSGVETAYMNMKEALRNRDYEEYTRNDYLFHLSIVIAANNDIFIQIMNIVKKQYYKYFRELNKFMFDDSKSAEALIKNSGGPSDSHTILYNYLTGKQEVDGKDLVKTFTSGNKKRFAAYLRKRGQTEG</sequence>
<dbReference type="Gene3D" id="1.20.120.530">
    <property type="entry name" value="GntR ligand-binding domain-like"/>
    <property type="match status" value="1"/>
</dbReference>
<dbReference type="PANTHER" id="PTHR43537">
    <property type="entry name" value="TRANSCRIPTIONAL REGULATOR, GNTR FAMILY"/>
    <property type="match status" value="1"/>
</dbReference>
<gene>
    <name evidence="5" type="ORF">JFL75_04380</name>
</gene>